<dbReference type="InterPro" id="IPR032466">
    <property type="entry name" value="Metal_Hydrolase"/>
</dbReference>
<keyword evidence="4" id="KW-0479">Metal-binding</keyword>
<dbReference type="GO" id="GO:0043103">
    <property type="term" value="P:hypoxanthine salvage"/>
    <property type="evidence" value="ECO:0007669"/>
    <property type="project" value="TreeGrafter"/>
</dbReference>
<evidence type="ECO:0000256" key="3">
    <source>
        <dbReference type="ARBA" id="ARBA00012784"/>
    </source>
</evidence>
<accession>A0A553PHI5</accession>
<dbReference type="Pfam" id="PF00962">
    <property type="entry name" value="A_deaminase"/>
    <property type="match status" value="1"/>
</dbReference>
<evidence type="ECO:0000256" key="2">
    <source>
        <dbReference type="ARBA" id="ARBA00006676"/>
    </source>
</evidence>
<gene>
    <name evidence="8" type="ORF">TCAL_12512</name>
</gene>
<keyword evidence="6" id="KW-0862">Zinc</keyword>
<protein>
    <recommendedName>
        <fullName evidence="3">adenosine deaminase</fullName>
        <ecNumber evidence="3">3.5.4.4</ecNumber>
    </recommendedName>
</protein>
<keyword evidence="9" id="KW-1185">Reference proteome</keyword>
<evidence type="ECO:0000256" key="6">
    <source>
        <dbReference type="ARBA" id="ARBA00022833"/>
    </source>
</evidence>
<evidence type="ECO:0000313" key="8">
    <source>
        <dbReference type="EMBL" id="TRY77146.1"/>
    </source>
</evidence>
<organism evidence="8 9">
    <name type="scientific">Tigriopus californicus</name>
    <name type="common">Marine copepod</name>
    <dbReference type="NCBI Taxonomy" id="6832"/>
    <lineage>
        <taxon>Eukaryota</taxon>
        <taxon>Metazoa</taxon>
        <taxon>Ecdysozoa</taxon>
        <taxon>Arthropoda</taxon>
        <taxon>Crustacea</taxon>
        <taxon>Multicrustacea</taxon>
        <taxon>Hexanauplia</taxon>
        <taxon>Copepoda</taxon>
        <taxon>Harpacticoida</taxon>
        <taxon>Harpacticidae</taxon>
        <taxon>Tigriopus</taxon>
    </lineage>
</organism>
<sequence>MLRLGQEQKLELIKQLPKTELHLHLDGSLSPEFMERESRRSGIRLPVPAADIPQWIMEQKCDATKQNVDNVQTKGGNWSVFDFCNQFLQTKIAIQEAVQDLLNRLYANHTVVYAEIRFAPVFSTLKGLTAREAVEAALAGFNAQDKVRGGLIICLMRSFDETHGLEMVELAKSFWGRNPFGVVGIDVAGDEGSFPLASESDAMFKGVMKAKDYGIPITIHAGEWPDNKFKTIKNIEFAINTLGADRIGHGIALGRHPDVLKLLKDTGTAVEVCLTSNVGRGFKVKSFADHPAKVFAQEKIPFALSCDNLLLSGDLSIRPNPCGEIMHLLDDVLDGDELERWSIIRRCLLHGLERGFNPSCPPGFKEWCTKKIDELFKQFQIPATN</sequence>
<dbReference type="SUPFAM" id="SSF51556">
    <property type="entry name" value="Metallo-dependent hydrolases"/>
    <property type="match status" value="1"/>
</dbReference>
<dbReference type="AlphaFoldDB" id="A0A553PHI5"/>
<evidence type="ECO:0000313" key="9">
    <source>
        <dbReference type="Proteomes" id="UP000318571"/>
    </source>
</evidence>
<dbReference type="Gene3D" id="3.20.20.140">
    <property type="entry name" value="Metal-dependent hydrolases"/>
    <property type="match status" value="1"/>
</dbReference>
<evidence type="ECO:0000256" key="5">
    <source>
        <dbReference type="ARBA" id="ARBA00022801"/>
    </source>
</evidence>
<dbReference type="InterPro" id="IPR006330">
    <property type="entry name" value="Ado/ade_deaminase"/>
</dbReference>
<dbReference type="GO" id="GO:0046103">
    <property type="term" value="P:inosine biosynthetic process"/>
    <property type="evidence" value="ECO:0007669"/>
    <property type="project" value="TreeGrafter"/>
</dbReference>
<dbReference type="PANTHER" id="PTHR11409:SF43">
    <property type="entry name" value="ADENOSINE DEAMINASE"/>
    <property type="match status" value="1"/>
</dbReference>
<comment type="caution">
    <text evidence="8">The sequence shown here is derived from an EMBL/GenBank/DDBJ whole genome shotgun (WGS) entry which is preliminary data.</text>
</comment>
<evidence type="ECO:0000256" key="4">
    <source>
        <dbReference type="ARBA" id="ARBA00022723"/>
    </source>
</evidence>
<dbReference type="PANTHER" id="PTHR11409">
    <property type="entry name" value="ADENOSINE DEAMINASE"/>
    <property type="match status" value="1"/>
</dbReference>
<dbReference type="GO" id="GO:0006154">
    <property type="term" value="P:adenosine catabolic process"/>
    <property type="evidence" value="ECO:0007669"/>
    <property type="project" value="TreeGrafter"/>
</dbReference>
<dbReference type="EMBL" id="VCGU01000004">
    <property type="protein sequence ID" value="TRY77146.1"/>
    <property type="molecule type" value="Genomic_DNA"/>
</dbReference>
<dbReference type="InterPro" id="IPR001365">
    <property type="entry name" value="A_deaminase_dom"/>
</dbReference>
<comment type="cofactor">
    <cofactor evidence="1">
        <name>Zn(2+)</name>
        <dbReference type="ChEBI" id="CHEBI:29105"/>
    </cofactor>
</comment>
<dbReference type="GO" id="GO:0005829">
    <property type="term" value="C:cytosol"/>
    <property type="evidence" value="ECO:0007669"/>
    <property type="project" value="TreeGrafter"/>
</dbReference>
<comment type="similarity">
    <text evidence="2">Belongs to the metallo-dependent hydrolases superfamily. Adenosine and AMP deaminases family.</text>
</comment>
<proteinExistence type="inferred from homology"/>
<feature type="domain" description="Adenosine deaminase" evidence="7">
    <location>
        <begin position="17"/>
        <end position="313"/>
    </location>
</feature>
<keyword evidence="5" id="KW-0378">Hydrolase</keyword>
<evidence type="ECO:0000256" key="1">
    <source>
        <dbReference type="ARBA" id="ARBA00001947"/>
    </source>
</evidence>
<dbReference type="OrthoDB" id="6366461at2759"/>
<dbReference type="STRING" id="6832.A0A553PHI5"/>
<dbReference type="EC" id="3.5.4.4" evidence="3"/>
<dbReference type="GO" id="GO:0046872">
    <property type="term" value="F:metal ion binding"/>
    <property type="evidence" value="ECO:0007669"/>
    <property type="project" value="UniProtKB-KW"/>
</dbReference>
<dbReference type="GO" id="GO:0004000">
    <property type="term" value="F:adenosine deaminase activity"/>
    <property type="evidence" value="ECO:0007669"/>
    <property type="project" value="TreeGrafter"/>
</dbReference>
<dbReference type="Proteomes" id="UP000318571">
    <property type="component" value="Chromosome 5"/>
</dbReference>
<reference evidence="8 9" key="1">
    <citation type="journal article" date="2018" name="Nat. Ecol. Evol.">
        <title>Genomic signatures of mitonuclear coevolution across populations of Tigriopus californicus.</title>
        <authorList>
            <person name="Barreto F.S."/>
            <person name="Watson E.T."/>
            <person name="Lima T.G."/>
            <person name="Willett C.S."/>
            <person name="Edmands S."/>
            <person name="Li W."/>
            <person name="Burton R.S."/>
        </authorList>
    </citation>
    <scope>NUCLEOTIDE SEQUENCE [LARGE SCALE GENOMIC DNA]</scope>
    <source>
        <strain evidence="8 9">San Diego</strain>
    </source>
</reference>
<evidence type="ECO:0000259" key="7">
    <source>
        <dbReference type="Pfam" id="PF00962"/>
    </source>
</evidence>
<name>A0A553PHI5_TIGCA</name>
<dbReference type="OMA" id="TIHAGEW"/>